<keyword evidence="2 4" id="KW-0067">ATP-binding</keyword>
<keyword evidence="5" id="KW-1185">Reference proteome</keyword>
<sequence>MLTINNLSIDYQQPILLNFSYQFQVGQFYQITSENYTCQSSFLRAITNITPFAKGEVLIDEQPYSGAKEKVFFFESCDWFNLNFNSLDYLKFVKHQWQSHANLTDELAFLGISEYAKVPIHKYTQAMKQKLLITMYFISGATYYLMDEITNHLDQETCLKVYARLDEEVSEQNKCVIATSHQDSGIEVSNLHKMVFQKQMIYEVVK</sequence>
<dbReference type="RefSeq" id="WP_220220019.1">
    <property type="nucleotide sequence ID" value="NZ_CP048268.1"/>
</dbReference>
<dbReference type="Pfam" id="PF00005">
    <property type="entry name" value="ABC_tran"/>
    <property type="match status" value="1"/>
</dbReference>
<dbReference type="GO" id="GO:0005524">
    <property type="term" value="F:ATP binding"/>
    <property type="evidence" value="ECO:0007669"/>
    <property type="project" value="UniProtKB-KW"/>
</dbReference>
<accession>A0ABX8W7P5</accession>
<dbReference type="PANTHER" id="PTHR43158">
    <property type="entry name" value="SKFA PEPTIDE EXPORT ATP-BINDING PROTEIN SKFE"/>
    <property type="match status" value="1"/>
</dbReference>
<dbReference type="PANTHER" id="PTHR43158:SF7">
    <property type="entry name" value="ABC TRANSPORTER, ATP-BINDING PROTEIN"/>
    <property type="match status" value="1"/>
</dbReference>
<dbReference type="Proteomes" id="UP000826550">
    <property type="component" value="Chromosome"/>
</dbReference>
<evidence type="ECO:0000256" key="2">
    <source>
        <dbReference type="ARBA" id="ARBA00022840"/>
    </source>
</evidence>
<name>A0ABX8W7P5_9LACO</name>
<keyword evidence="1" id="KW-0547">Nucleotide-binding</keyword>
<evidence type="ECO:0000256" key="1">
    <source>
        <dbReference type="ARBA" id="ARBA00022741"/>
    </source>
</evidence>
<evidence type="ECO:0000259" key="3">
    <source>
        <dbReference type="Pfam" id="PF00005"/>
    </source>
</evidence>
<dbReference type="Gene3D" id="3.40.50.300">
    <property type="entry name" value="P-loop containing nucleotide triphosphate hydrolases"/>
    <property type="match status" value="1"/>
</dbReference>
<proteinExistence type="predicted"/>
<protein>
    <submittedName>
        <fullName evidence="4">ATP-binding cassette domain-containing protein</fullName>
    </submittedName>
</protein>
<gene>
    <name evidence="4" type="ORF">GYM71_07560</name>
</gene>
<evidence type="ECO:0000313" key="5">
    <source>
        <dbReference type="Proteomes" id="UP000826550"/>
    </source>
</evidence>
<organism evidence="4 5">
    <name type="scientific">Lactobacillus panisapium</name>
    <dbReference type="NCBI Taxonomy" id="2012495"/>
    <lineage>
        <taxon>Bacteria</taxon>
        <taxon>Bacillati</taxon>
        <taxon>Bacillota</taxon>
        <taxon>Bacilli</taxon>
        <taxon>Lactobacillales</taxon>
        <taxon>Lactobacillaceae</taxon>
        <taxon>Lactobacillus</taxon>
    </lineage>
</organism>
<reference evidence="4 5" key="1">
    <citation type="submission" date="2020-01" db="EMBL/GenBank/DDBJ databases">
        <title>Vast differences in strain-level diversity in the gut microbiota of two closely related honey bee species.</title>
        <authorList>
            <person name="Ellegaard K.M."/>
            <person name="Suenami S."/>
            <person name="Miyazaki R."/>
            <person name="Engel P."/>
        </authorList>
    </citation>
    <scope>NUCLEOTIDE SEQUENCE [LARGE SCALE GENOMIC DNA]</scope>
    <source>
        <strain evidence="4 5">ESL0416</strain>
    </source>
</reference>
<dbReference type="EMBL" id="CP048268">
    <property type="protein sequence ID" value="QYN53279.1"/>
    <property type="molecule type" value="Genomic_DNA"/>
</dbReference>
<dbReference type="SUPFAM" id="SSF52540">
    <property type="entry name" value="P-loop containing nucleoside triphosphate hydrolases"/>
    <property type="match status" value="1"/>
</dbReference>
<feature type="domain" description="ABC transporter" evidence="3">
    <location>
        <begin position="18"/>
        <end position="151"/>
    </location>
</feature>
<dbReference type="InterPro" id="IPR003439">
    <property type="entry name" value="ABC_transporter-like_ATP-bd"/>
</dbReference>
<evidence type="ECO:0000313" key="4">
    <source>
        <dbReference type="EMBL" id="QYN53279.1"/>
    </source>
</evidence>
<dbReference type="InterPro" id="IPR027417">
    <property type="entry name" value="P-loop_NTPase"/>
</dbReference>